<keyword evidence="1" id="KW-0479">Metal-binding</keyword>
<dbReference type="PANTHER" id="PTHR23041:SF78">
    <property type="entry name" value="E3 UBIQUITIN-PROTEIN LIGASE RNF4"/>
    <property type="match status" value="1"/>
</dbReference>
<dbReference type="Pfam" id="PF13639">
    <property type="entry name" value="zf-RING_2"/>
    <property type="match status" value="1"/>
</dbReference>
<name>A0AAN7VEY9_9COLE</name>
<evidence type="ECO:0000256" key="1">
    <source>
        <dbReference type="ARBA" id="ARBA00022723"/>
    </source>
</evidence>
<dbReference type="PROSITE" id="PS50089">
    <property type="entry name" value="ZF_RING_2"/>
    <property type="match status" value="1"/>
</dbReference>
<dbReference type="PROSITE" id="PS00518">
    <property type="entry name" value="ZF_RING_1"/>
    <property type="match status" value="1"/>
</dbReference>
<dbReference type="PANTHER" id="PTHR23041">
    <property type="entry name" value="RING FINGER DOMAIN-CONTAINING"/>
    <property type="match status" value="1"/>
</dbReference>
<sequence length="65" mass="7410">MNNTERNSAYDCPICYEKLENRNISATQCGHVFCTQCLVQTIGVSKICPTCRTELTLEKIHPLYL</sequence>
<reference evidence="6 8" key="2">
    <citation type="journal article" date="2024" name="Insects">
        <title>An Improved Chromosome-Level Genome Assembly of the Firefly Pyrocoelia pectoralis.</title>
        <authorList>
            <person name="Fu X."/>
            <person name="Meyer-Rochow V.B."/>
            <person name="Ballantyne L."/>
            <person name="Zhu X."/>
        </authorList>
    </citation>
    <scope>NUCLEOTIDE SEQUENCE [LARGE SCALE GENOMIC DNA]</scope>
    <source>
        <strain evidence="6">XCY_ONT2</strain>
    </source>
</reference>
<accession>A0AAN7VEY9</accession>
<dbReference type="GO" id="GO:0008270">
    <property type="term" value="F:zinc ion binding"/>
    <property type="evidence" value="ECO:0007669"/>
    <property type="project" value="UniProtKB-KW"/>
</dbReference>
<protein>
    <recommendedName>
        <fullName evidence="5">RING-type domain-containing protein</fullName>
    </recommendedName>
</protein>
<keyword evidence="3" id="KW-0862">Zinc</keyword>
<evidence type="ECO:0000256" key="2">
    <source>
        <dbReference type="ARBA" id="ARBA00022771"/>
    </source>
</evidence>
<evidence type="ECO:0000259" key="5">
    <source>
        <dbReference type="PROSITE" id="PS50089"/>
    </source>
</evidence>
<comment type="caution">
    <text evidence="6">The sequence shown here is derived from an EMBL/GenBank/DDBJ whole genome shotgun (WGS) entry which is preliminary data.</text>
</comment>
<dbReference type="SUPFAM" id="SSF57850">
    <property type="entry name" value="RING/U-box"/>
    <property type="match status" value="1"/>
</dbReference>
<keyword evidence="2 4" id="KW-0863">Zinc-finger</keyword>
<dbReference type="InterPro" id="IPR047134">
    <property type="entry name" value="RNF4"/>
</dbReference>
<feature type="domain" description="RING-type" evidence="5">
    <location>
        <begin position="12"/>
        <end position="52"/>
    </location>
</feature>
<evidence type="ECO:0000256" key="3">
    <source>
        <dbReference type="ARBA" id="ARBA00022833"/>
    </source>
</evidence>
<evidence type="ECO:0000313" key="7">
    <source>
        <dbReference type="EMBL" id="KAK5642722.1"/>
    </source>
</evidence>
<dbReference type="InterPro" id="IPR017907">
    <property type="entry name" value="Znf_RING_CS"/>
</dbReference>
<dbReference type="InterPro" id="IPR013083">
    <property type="entry name" value="Znf_RING/FYVE/PHD"/>
</dbReference>
<dbReference type="EMBL" id="JAVRBK010000006">
    <property type="protein sequence ID" value="KAK5642719.1"/>
    <property type="molecule type" value="Genomic_DNA"/>
</dbReference>
<proteinExistence type="predicted"/>
<dbReference type="Proteomes" id="UP001329430">
    <property type="component" value="Chromosome 6"/>
</dbReference>
<evidence type="ECO:0000256" key="4">
    <source>
        <dbReference type="PROSITE-ProRule" id="PRU00175"/>
    </source>
</evidence>
<dbReference type="SMART" id="SM00184">
    <property type="entry name" value="RING"/>
    <property type="match status" value="1"/>
</dbReference>
<dbReference type="InterPro" id="IPR001841">
    <property type="entry name" value="Znf_RING"/>
</dbReference>
<evidence type="ECO:0000313" key="8">
    <source>
        <dbReference type="Proteomes" id="UP001329430"/>
    </source>
</evidence>
<dbReference type="EMBL" id="JAVRBK010000006">
    <property type="protein sequence ID" value="KAK5642722.1"/>
    <property type="molecule type" value="Genomic_DNA"/>
</dbReference>
<keyword evidence="8" id="KW-1185">Reference proteome</keyword>
<dbReference type="AlphaFoldDB" id="A0AAN7VEY9"/>
<reference evidence="6" key="1">
    <citation type="submission" date="2023-06" db="EMBL/GenBank/DDBJ databases">
        <authorList>
            <person name="Fu X."/>
            <person name="Zhu X."/>
        </authorList>
    </citation>
    <scope>NUCLEOTIDE SEQUENCE</scope>
    <source>
        <strain evidence="6">XCY_ONT2</strain>
        <tissue evidence="6">Whole body</tissue>
    </source>
</reference>
<organism evidence="6 8">
    <name type="scientific">Pyrocoelia pectoralis</name>
    <dbReference type="NCBI Taxonomy" id="417401"/>
    <lineage>
        <taxon>Eukaryota</taxon>
        <taxon>Metazoa</taxon>
        <taxon>Ecdysozoa</taxon>
        <taxon>Arthropoda</taxon>
        <taxon>Hexapoda</taxon>
        <taxon>Insecta</taxon>
        <taxon>Pterygota</taxon>
        <taxon>Neoptera</taxon>
        <taxon>Endopterygota</taxon>
        <taxon>Coleoptera</taxon>
        <taxon>Polyphaga</taxon>
        <taxon>Elateriformia</taxon>
        <taxon>Elateroidea</taxon>
        <taxon>Lampyridae</taxon>
        <taxon>Lampyrinae</taxon>
        <taxon>Pyrocoelia</taxon>
    </lineage>
</organism>
<gene>
    <name evidence="6" type="ORF">RI129_008886</name>
    <name evidence="7" type="ORF">RI129_008889</name>
</gene>
<evidence type="ECO:0000313" key="6">
    <source>
        <dbReference type="EMBL" id="KAK5642719.1"/>
    </source>
</evidence>
<dbReference type="Gene3D" id="3.30.40.10">
    <property type="entry name" value="Zinc/RING finger domain, C3HC4 (zinc finger)"/>
    <property type="match status" value="1"/>
</dbReference>